<keyword evidence="8" id="KW-0966">Cell projection</keyword>
<evidence type="ECO:0000313" key="9">
    <source>
        <dbReference type="Proteomes" id="UP001628193"/>
    </source>
</evidence>
<accession>A0ABQ0C500</accession>
<feature type="coiled-coil region" evidence="5">
    <location>
        <begin position="428"/>
        <end position="473"/>
    </location>
</feature>
<dbReference type="RefSeq" id="WP_420903680.1">
    <property type="nucleotide sequence ID" value="NZ_BAAFGK010000001.1"/>
</dbReference>
<name>A0ABQ0C500_9PROT</name>
<dbReference type="PANTHER" id="PTHR30288">
    <property type="entry name" value="FLAGELLAR CAP/ASSEMBLY PROTEIN FLID"/>
    <property type="match status" value="1"/>
</dbReference>
<dbReference type="Pfam" id="PF07195">
    <property type="entry name" value="FliD_C"/>
    <property type="match status" value="1"/>
</dbReference>
<evidence type="ECO:0000256" key="4">
    <source>
        <dbReference type="ARBA" id="ARBA00023143"/>
    </source>
</evidence>
<comment type="similarity">
    <text evidence="1 5">Belongs to the FliD family.</text>
</comment>
<dbReference type="InterPro" id="IPR040026">
    <property type="entry name" value="FliD"/>
</dbReference>
<keyword evidence="8" id="KW-0282">Flagellum</keyword>
<protein>
    <recommendedName>
        <fullName evidence="5">Flagellar hook-associated protein 2</fullName>
        <shortName evidence="5">HAP2</shortName>
    </recommendedName>
    <alternativeName>
        <fullName evidence="5">Flagellar cap protein</fullName>
    </alternativeName>
</protein>
<sequence>MAGSFSITGLASGLPSDIVDQLVNAQKTRLKAMEKDKSFFSSQQTAIGELETKMLALETKSKELQATSAWAPHTVSSSDSDRVAATADSTAQAANHSVVVGQLATYDTKAMDAASGFAASTTTLGVGATFSFEYNGVTYGTSEGTTNFDTSTLENMTLEDLASAINGIDYGDDDGVSASVLYDGSKYRLILTAKDSGTYTDSFGNRGDRIDNIASGYGFTQTVTPQDAILKIDGIDVVSSTNQVTTALTGVTLNLQDVTTGTTVADSDGDGWPDSIGTSGTAVNISIQNDTTALKTVLTGFLDSYNAVVDYVNAHKTDTLSGDTLSRSVLSQMRTALNTQTQNSLGTLSPYSTLAEMGLRTDQKTGRISFDSSSLDKALATDFNSVTRLFTSKHTSTADGFNEGLAHRMADLIDSLTSSTGGSVTGRKDGLKARVDRLEKSIEQETSRLEKVRETLTKKFSNLEQMISKMNSQSSSLTSSISKLSGS</sequence>
<feature type="domain" description="Flagellar hook-associated protein 2 C-terminal" evidence="7">
    <location>
        <begin position="226"/>
        <end position="472"/>
    </location>
</feature>
<evidence type="ECO:0000256" key="2">
    <source>
        <dbReference type="ARBA" id="ARBA00011255"/>
    </source>
</evidence>
<comment type="function">
    <text evidence="5">Required for morphogenesis and for the elongation of the flagellar filament by facilitating polymerization of the flagellin monomers at the tip of growing filament. Forms a capping structure, which prevents flagellin subunits (transported through the central channel of the flagellum) from leaking out without polymerization at the distal end.</text>
</comment>
<evidence type="ECO:0000256" key="5">
    <source>
        <dbReference type="RuleBase" id="RU362066"/>
    </source>
</evidence>
<evidence type="ECO:0000256" key="1">
    <source>
        <dbReference type="ARBA" id="ARBA00009764"/>
    </source>
</evidence>
<reference evidence="8 9" key="1">
    <citation type="submission" date="2024-09" db="EMBL/GenBank/DDBJ databases">
        <title>Draft genome sequence of Candidatus Magnetaquicoccaceae bacterium FCR-1.</title>
        <authorList>
            <person name="Shimoshige H."/>
            <person name="Shimamura S."/>
            <person name="Taoka A."/>
            <person name="Kobayashi H."/>
            <person name="Maekawa T."/>
        </authorList>
    </citation>
    <scope>NUCLEOTIDE SEQUENCE [LARGE SCALE GENOMIC DNA]</scope>
    <source>
        <strain evidence="8 9">FCR-1</strain>
    </source>
</reference>
<keyword evidence="9" id="KW-1185">Reference proteome</keyword>
<comment type="subunit">
    <text evidence="2 5">Homopentamer.</text>
</comment>
<dbReference type="Proteomes" id="UP001628193">
    <property type="component" value="Unassembled WGS sequence"/>
</dbReference>
<proteinExistence type="inferred from homology"/>
<organism evidence="8 9">
    <name type="scientific">Candidatus Magnetaquiglobus chichijimensis</name>
    <dbReference type="NCBI Taxonomy" id="3141448"/>
    <lineage>
        <taxon>Bacteria</taxon>
        <taxon>Pseudomonadati</taxon>
        <taxon>Pseudomonadota</taxon>
        <taxon>Magnetococcia</taxon>
        <taxon>Magnetococcales</taxon>
        <taxon>Candidatus Magnetaquicoccaceae</taxon>
        <taxon>Candidatus Magnetaquiglobus</taxon>
    </lineage>
</organism>
<comment type="subcellular location">
    <subcellularLocation>
        <location evidence="5">Secreted</location>
    </subcellularLocation>
    <subcellularLocation>
        <location evidence="5">Bacterial flagellum</location>
    </subcellularLocation>
</comment>
<evidence type="ECO:0000259" key="7">
    <source>
        <dbReference type="Pfam" id="PF07195"/>
    </source>
</evidence>
<evidence type="ECO:0000259" key="6">
    <source>
        <dbReference type="Pfam" id="PF02465"/>
    </source>
</evidence>
<dbReference type="InterPro" id="IPR003481">
    <property type="entry name" value="FliD_N"/>
</dbReference>
<dbReference type="Pfam" id="PF07196">
    <property type="entry name" value="Flagellin_IN"/>
    <property type="match status" value="1"/>
</dbReference>
<keyword evidence="4 5" id="KW-0975">Bacterial flagellum</keyword>
<dbReference type="EMBL" id="BAAFGK010000001">
    <property type="protein sequence ID" value="GAB0055969.1"/>
    <property type="molecule type" value="Genomic_DNA"/>
</dbReference>
<dbReference type="InterPro" id="IPR010809">
    <property type="entry name" value="FliD_C"/>
</dbReference>
<feature type="domain" description="Flagellar hook-associated protein 2 N-terminal" evidence="6">
    <location>
        <begin position="16"/>
        <end position="105"/>
    </location>
</feature>
<dbReference type="Pfam" id="PF02465">
    <property type="entry name" value="FliD_N"/>
    <property type="match status" value="1"/>
</dbReference>
<dbReference type="InterPro" id="IPR010810">
    <property type="entry name" value="Flagellin_hook_IN_motif"/>
</dbReference>
<keyword evidence="3 5" id="KW-0175">Coiled coil</keyword>
<evidence type="ECO:0000313" key="8">
    <source>
        <dbReference type="EMBL" id="GAB0055969.1"/>
    </source>
</evidence>
<gene>
    <name evidence="8" type="primary">fliD</name>
    <name evidence="8" type="ORF">SIID45300_00268</name>
</gene>
<dbReference type="PANTHER" id="PTHR30288:SF0">
    <property type="entry name" value="FLAGELLAR HOOK-ASSOCIATED PROTEIN 2"/>
    <property type="match status" value="1"/>
</dbReference>
<keyword evidence="5" id="KW-0964">Secreted</keyword>
<comment type="caution">
    <text evidence="8">The sequence shown here is derived from an EMBL/GenBank/DDBJ whole genome shotgun (WGS) entry which is preliminary data.</text>
</comment>
<evidence type="ECO:0000256" key="3">
    <source>
        <dbReference type="ARBA" id="ARBA00023054"/>
    </source>
</evidence>
<keyword evidence="8" id="KW-0969">Cilium</keyword>